<evidence type="ECO:0000256" key="2">
    <source>
        <dbReference type="ARBA" id="ARBA00012150"/>
    </source>
</evidence>
<proteinExistence type="inferred from homology"/>
<dbReference type="FunFam" id="3.30.70.100:FF:000011">
    <property type="entry name" value="Acylphosphatase"/>
    <property type="match status" value="1"/>
</dbReference>
<keyword evidence="9" id="KW-1185">Reference proteome</keyword>
<sequence length="107" mass="12485">MFGLNVRQMSSAVSYVSLDFQVFGRVQGVFFRKFTKRKADELGVYGYCMNARDGTVVGTIQASHQLIQQMKDWLQNTGSPYSRIERCEFTNERIISELEYNKFEVRH</sequence>
<dbReference type="OrthoDB" id="7961613at2759"/>
<evidence type="ECO:0000313" key="8">
    <source>
        <dbReference type="EMBL" id="CAD7635565.1"/>
    </source>
</evidence>
<organism evidence="8">
    <name type="scientific">Medioppia subpectinata</name>
    <dbReference type="NCBI Taxonomy" id="1979941"/>
    <lineage>
        <taxon>Eukaryota</taxon>
        <taxon>Metazoa</taxon>
        <taxon>Ecdysozoa</taxon>
        <taxon>Arthropoda</taxon>
        <taxon>Chelicerata</taxon>
        <taxon>Arachnida</taxon>
        <taxon>Acari</taxon>
        <taxon>Acariformes</taxon>
        <taxon>Sarcoptiformes</taxon>
        <taxon>Oribatida</taxon>
        <taxon>Brachypylina</taxon>
        <taxon>Oppioidea</taxon>
        <taxon>Oppiidae</taxon>
        <taxon>Medioppia</taxon>
    </lineage>
</organism>
<evidence type="ECO:0000256" key="6">
    <source>
        <dbReference type="RuleBase" id="RU004168"/>
    </source>
</evidence>
<evidence type="ECO:0000256" key="3">
    <source>
        <dbReference type="ARBA" id="ARBA00022801"/>
    </source>
</evidence>
<dbReference type="EMBL" id="CAJPIZ010017179">
    <property type="protein sequence ID" value="CAG2115995.1"/>
    <property type="molecule type" value="Genomic_DNA"/>
</dbReference>
<feature type="domain" description="Acylphosphatase-like" evidence="7">
    <location>
        <begin position="17"/>
        <end position="107"/>
    </location>
</feature>
<feature type="active site" evidence="5">
    <location>
        <position position="50"/>
    </location>
</feature>
<evidence type="ECO:0000313" key="9">
    <source>
        <dbReference type="Proteomes" id="UP000759131"/>
    </source>
</evidence>
<dbReference type="Gene3D" id="3.30.70.100">
    <property type="match status" value="1"/>
</dbReference>
<reference evidence="8" key="1">
    <citation type="submission" date="2020-11" db="EMBL/GenBank/DDBJ databases">
        <authorList>
            <person name="Tran Van P."/>
        </authorList>
    </citation>
    <scope>NUCLEOTIDE SEQUENCE</scope>
</reference>
<dbReference type="SUPFAM" id="SSF54975">
    <property type="entry name" value="Acylphosphatase/BLUF domain-like"/>
    <property type="match status" value="1"/>
</dbReference>
<dbReference type="EC" id="3.6.1.7" evidence="2 5"/>
<dbReference type="PRINTS" id="PR00112">
    <property type="entry name" value="ACYLPHPHTASE"/>
</dbReference>
<feature type="active site" evidence="5">
    <location>
        <position position="32"/>
    </location>
</feature>
<dbReference type="PANTHER" id="PTHR10029:SF3">
    <property type="entry name" value="ACYLPHOSPHATASE-RELATED"/>
    <property type="match status" value="1"/>
</dbReference>
<dbReference type="InterPro" id="IPR017968">
    <property type="entry name" value="Acylphosphatase_CS"/>
</dbReference>
<keyword evidence="3 5" id="KW-0378">Hydrolase</keyword>
<gene>
    <name evidence="8" type="ORF">OSB1V03_LOCUS15956</name>
</gene>
<comment type="similarity">
    <text evidence="1 6">Belongs to the acylphosphatase family.</text>
</comment>
<dbReference type="Proteomes" id="UP000759131">
    <property type="component" value="Unassembled WGS sequence"/>
</dbReference>
<dbReference type="InterPro" id="IPR001792">
    <property type="entry name" value="Acylphosphatase-like_dom"/>
</dbReference>
<dbReference type="InterPro" id="IPR020456">
    <property type="entry name" value="Acylphosphatase"/>
</dbReference>
<dbReference type="InterPro" id="IPR036046">
    <property type="entry name" value="Acylphosphatase-like_dom_sf"/>
</dbReference>
<accession>A0A7R9L628</accession>
<dbReference type="PANTHER" id="PTHR10029">
    <property type="entry name" value="ACYLPHOSPHATASE"/>
    <property type="match status" value="1"/>
</dbReference>
<evidence type="ECO:0000259" key="7">
    <source>
        <dbReference type="PROSITE" id="PS51160"/>
    </source>
</evidence>
<dbReference type="PROSITE" id="PS00150">
    <property type="entry name" value="ACYLPHOSPHATASE_1"/>
    <property type="match status" value="1"/>
</dbReference>
<dbReference type="AlphaFoldDB" id="A0A7R9L628"/>
<dbReference type="Pfam" id="PF00708">
    <property type="entry name" value="Acylphosphatase"/>
    <property type="match status" value="1"/>
</dbReference>
<dbReference type="EMBL" id="OC871754">
    <property type="protein sequence ID" value="CAD7635565.1"/>
    <property type="molecule type" value="Genomic_DNA"/>
</dbReference>
<name>A0A7R9L628_9ACAR</name>
<dbReference type="PROSITE" id="PS51160">
    <property type="entry name" value="ACYLPHOSPHATASE_3"/>
    <property type="match status" value="1"/>
</dbReference>
<comment type="catalytic activity">
    <reaction evidence="4 5">
        <text>an acyl phosphate + H2O = a carboxylate + phosphate + H(+)</text>
        <dbReference type="Rhea" id="RHEA:14965"/>
        <dbReference type="ChEBI" id="CHEBI:15377"/>
        <dbReference type="ChEBI" id="CHEBI:15378"/>
        <dbReference type="ChEBI" id="CHEBI:29067"/>
        <dbReference type="ChEBI" id="CHEBI:43474"/>
        <dbReference type="ChEBI" id="CHEBI:59918"/>
        <dbReference type="EC" id="3.6.1.7"/>
    </reaction>
</comment>
<evidence type="ECO:0000256" key="4">
    <source>
        <dbReference type="ARBA" id="ARBA00047645"/>
    </source>
</evidence>
<evidence type="ECO:0000256" key="5">
    <source>
        <dbReference type="PROSITE-ProRule" id="PRU00520"/>
    </source>
</evidence>
<protein>
    <recommendedName>
        <fullName evidence="2 5">acylphosphatase</fullName>
        <ecNumber evidence="2 5">3.6.1.7</ecNumber>
    </recommendedName>
</protein>
<dbReference type="GO" id="GO:0003998">
    <property type="term" value="F:acylphosphatase activity"/>
    <property type="evidence" value="ECO:0007669"/>
    <property type="project" value="UniProtKB-EC"/>
</dbReference>
<evidence type="ECO:0000256" key="1">
    <source>
        <dbReference type="ARBA" id="ARBA00005614"/>
    </source>
</evidence>